<dbReference type="GO" id="GO:0004069">
    <property type="term" value="F:L-aspartate:2-oxoglutarate aminotransferase activity"/>
    <property type="evidence" value="ECO:0007669"/>
    <property type="project" value="InterPro"/>
</dbReference>
<dbReference type="SUPFAM" id="SSF51735">
    <property type="entry name" value="NAD(P)-binding Rossmann-fold domains"/>
    <property type="match status" value="1"/>
</dbReference>
<dbReference type="Proteomes" id="UP000199707">
    <property type="component" value="Unassembled WGS sequence"/>
</dbReference>
<dbReference type="PANTHER" id="PTHR43403">
    <property type="entry name" value="NAD-SPECIFIC GLUTAMATE DEHYDROGENASE"/>
    <property type="match status" value="1"/>
</dbReference>
<dbReference type="Pfam" id="PF05088">
    <property type="entry name" value="Bac_GDH_CD"/>
    <property type="match status" value="1"/>
</dbReference>
<dbReference type="SUPFAM" id="SSF53223">
    <property type="entry name" value="Aminoacid dehydrogenase-like, N-terminal domain"/>
    <property type="match status" value="1"/>
</dbReference>
<feature type="domain" description="NAD-glutamate dehydrogenase catalytic" evidence="1">
    <location>
        <begin position="195"/>
        <end position="690"/>
    </location>
</feature>
<dbReference type="EMBL" id="CP059894">
    <property type="protein sequence ID" value="QNJ94770.1"/>
    <property type="molecule type" value="Genomic_DNA"/>
</dbReference>
<accession>A0A1G4WWV7</accession>
<dbReference type="STRING" id="1502745.SAMN02799620_05285"/>
<dbReference type="AlphaFoldDB" id="A0A1G4WWV7"/>
<evidence type="ECO:0000313" key="4">
    <source>
        <dbReference type="EMBL" id="SCX31308.1"/>
    </source>
</evidence>
<evidence type="ECO:0000313" key="6">
    <source>
        <dbReference type="Proteomes" id="UP000515498"/>
    </source>
</evidence>
<dbReference type="InterPro" id="IPR036291">
    <property type="entry name" value="NAD(P)-bd_dom_sf"/>
</dbReference>
<dbReference type="PANTHER" id="PTHR43403:SF1">
    <property type="entry name" value="NAD-SPECIFIC GLUTAMATE DEHYDROGENASE"/>
    <property type="match status" value="1"/>
</dbReference>
<protein>
    <submittedName>
        <fullName evidence="4">NAD-glutamate dehydrogenase</fullName>
    </submittedName>
</protein>
<dbReference type="InterPro" id="IPR048381">
    <property type="entry name" value="GDH_C"/>
</dbReference>
<dbReference type="Proteomes" id="UP000515498">
    <property type="component" value="Chromosome"/>
</dbReference>
<dbReference type="Pfam" id="PF21074">
    <property type="entry name" value="GDH_C"/>
    <property type="match status" value="1"/>
</dbReference>
<dbReference type="KEGG" id="mflu:HZU40_11270"/>
<reference evidence="4" key="2">
    <citation type="submission" date="2016-10" db="EMBL/GenBank/DDBJ databases">
        <authorList>
            <person name="de Groot N.N."/>
        </authorList>
    </citation>
    <scope>NUCLEOTIDE SEQUENCE [LARGE SCALE GENOMIC DNA]</scope>
    <source>
        <strain evidence="4">UNC267MFSha1.1M11</strain>
    </source>
</reference>
<feature type="domain" description="NAD-specific glutamate dehydrogenase C-terminal" evidence="2">
    <location>
        <begin position="735"/>
        <end position="1075"/>
    </location>
</feature>
<dbReference type="InterPro" id="IPR049056">
    <property type="entry name" value="NAD_Glu_DH_HM3"/>
</dbReference>
<sequence>MTAHTHALGRLLHVQLHPETGGAPSDVRISIQCDRLPSLSLLLPPFTDFGLEVVDERATSPTGGAATSYEIELGLRADDGVSWSESTAGHPDQQERFLDAVRAVWAGHCESDPLNSLVLTAGLTWVQVTWLRAVAAYLRQTQAAFSLPYICEVLAGQSAFGALAAQLFEERFDPTRHDDDDQRAAAQSEVAEQFTRGLDSVANLDEDRILRSVLGVILAIERTNAFQRKADGQLSPTLSFKISPRRIPVVPRPVPAAEIWVYSPSVEAIHMRFGKVARGGIRWSDRREDIRMEVLALSKAQVSKNAVIVPTGAKGAFLPKQLPDPSDREAWLAEGLRTYREFIAALLDVTDNRVGEAIVGPARTVRHDHDDPYLVVAADKGTASFSDNANQIARTYEFWLDDAFASGGSVGYDHKAMGITARGAWVSVERHLREAGIDPAGDSFTVIGIGDMSGDVFGNGMLLAEKAHLVAAFDHRHIFLDPNPATSAALAERRRLASLSRSSWADYDPRVLSEGGMVVDRSAKSVVVSPVVAELLDLEPTNHRLTPTELIRAILSMRADLLWNGGIGTYVKASSESHAQANDRTNDGVRIDADALRVRAIGEGGNLGLTQAARVEAARRGVRLNTDAVDNSAGVDTSDYEVNIKIALAGGREELDTNGHDRAEVLRSMTDDIAETVLRHNHDQNVLLAMETRQSAENLPALRLLMRALTESGHLDPDRDCLPDESELTAREAAGQGMFCPELAVLMASTKNAIKDELQATAIAEDPWFIHTLRRYFPQRLRSALPNSIDTHALGAEIIVNEVVNEVVNQAGITAVNRAAGDTGASVAFVVKAYVAAIEVFDHRNVTQKLDAAAVHLPFDPVAEVRYEGRRLLDRGARWFLDRYPSGFATTEIVDALAQRINSLSADEPERLWGKEKQLFETKVSSLVARGATTELALLGASYLDSYVLLDIIEIADDLELRAEDVADLYHYVSAQFGVDYLLTRVSLLSRRTYWDRLARTALREELYAVLSKLTRAVASRWVSTPSDRDVQGVFDEWQTHTTHLAVRARKTVSTASTDERPQINALTVVVRALRALAHSA</sequence>
<dbReference type="RefSeq" id="WP_090363206.1">
    <property type="nucleotide sequence ID" value="NZ_CP059894.1"/>
</dbReference>
<dbReference type="EMBL" id="FMUB01000013">
    <property type="protein sequence ID" value="SCX31308.1"/>
    <property type="molecule type" value="Genomic_DNA"/>
</dbReference>
<dbReference type="InterPro" id="IPR007780">
    <property type="entry name" value="NAD_Glu_DH_bac"/>
</dbReference>
<evidence type="ECO:0000313" key="5">
    <source>
        <dbReference type="Proteomes" id="UP000199707"/>
    </source>
</evidence>
<reference evidence="3 6" key="3">
    <citation type="submission" date="2020-07" db="EMBL/GenBank/DDBJ databases">
        <title>Draft genome sequence of four isobutane-metabolizing strains capable of cometabolically degrading diverse ether contaminants.</title>
        <authorList>
            <person name="Chen W."/>
            <person name="Faulkner N."/>
            <person name="Smith C."/>
            <person name="Hyman M."/>
        </authorList>
    </citation>
    <scope>NUCLEOTIDE SEQUENCE [LARGE SCALE GENOMIC DNA]</scope>
    <source>
        <strain evidence="3 6">2A</strain>
    </source>
</reference>
<dbReference type="GO" id="GO:0004352">
    <property type="term" value="F:glutamate dehydrogenase (NAD+) activity"/>
    <property type="evidence" value="ECO:0007669"/>
    <property type="project" value="InterPro"/>
</dbReference>
<dbReference type="InterPro" id="IPR028971">
    <property type="entry name" value="NAD-GDH_cat"/>
</dbReference>
<reference evidence="5" key="1">
    <citation type="submission" date="2016-10" db="EMBL/GenBank/DDBJ databases">
        <authorList>
            <person name="Varghese N."/>
            <person name="Submissions S."/>
        </authorList>
    </citation>
    <scope>NUCLEOTIDE SEQUENCE [LARGE SCALE GENOMIC DNA]</scope>
    <source>
        <strain evidence="5">UNC267MFSha1.1M11</strain>
    </source>
</reference>
<gene>
    <name evidence="3" type="ORF">HZU40_11270</name>
    <name evidence="4" type="ORF">SAMN02799620_05285</name>
</gene>
<evidence type="ECO:0000259" key="1">
    <source>
        <dbReference type="Pfam" id="PF05088"/>
    </source>
</evidence>
<organism evidence="4 5">
    <name type="scientific">Mycolicibacterium fluoranthenivorans</name>
    <dbReference type="NCBI Taxonomy" id="258505"/>
    <lineage>
        <taxon>Bacteria</taxon>
        <taxon>Bacillati</taxon>
        <taxon>Actinomycetota</taxon>
        <taxon>Actinomycetes</taxon>
        <taxon>Mycobacteriales</taxon>
        <taxon>Mycobacteriaceae</taxon>
        <taxon>Mycolicibacterium</taxon>
    </lineage>
</organism>
<dbReference type="GO" id="GO:0006538">
    <property type="term" value="P:L-glutamate catabolic process"/>
    <property type="evidence" value="ECO:0007669"/>
    <property type="project" value="InterPro"/>
</dbReference>
<dbReference type="InterPro" id="IPR046346">
    <property type="entry name" value="Aminoacid_DH-like_N_sf"/>
</dbReference>
<dbReference type="Pfam" id="PF21078">
    <property type="entry name" value="GDH_HM3"/>
    <property type="match status" value="1"/>
</dbReference>
<dbReference type="Gene3D" id="3.40.50.720">
    <property type="entry name" value="NAD(P)-binding Rossmann-like Domain"/>
    <property type="match status" value="1"/>
</dbReference>
<name>A0A1G4WWV7_9MYCO</name>
<proteinExistence type="predicted"/>
<evidence type="ECO:0000313" key="3">
    <source>
        <dbReference type="EMBL" id="QNJ94770.1"/>
    </source>
</evidence>
<evidence type="ECO:0000259" key="2">
    <source>
        <dbReference type="Pfam" id="PF21074"/>
    </source>
</evidence>